<keyword evidence="1" id="KW-0808">Transferase</keyword>
<evidence type="ECO:0000313" key="1">
    <source>
        <dbReference type="EMBL" id="CAG2160475.1"/>
    </source>
</evidence>
<reference evidence="1 2" key="1">
    <citation type="submission" date="2021-03" db="EMBL/GenBank/DDBJ databases">
        <authorList>
            <person name="Peeters C."/>
        </authorList>
    </citation>
    <scope>NUCLEOTIDE SEQUENCE [LARGE SCALE GENOMIC DNA]</scope>
    <source>
        <strain evidence="1 2">LMG 26411</strain>
    </source>
</reference>
<comment type="caution">
    <text evidence="1">The sequence shown here is derived from an EMBL/GenBank/DDBJ whole genome shotgun (WGS) entry which is preliminary data.</text>
</comment>
<dbReference type="GO" id="GO:0016740">
    <property type="term" value="F:transferase activity"/>
    <property type="evidence" value="ECO:0007669"/>
    <property type="project" value="UniProtKB-KW"/>
</dbReference>
<dbReference type="Gene3D" id="3.30.1540.10">
    <property type="entry name" value="formyl-coa transferase, domain 3"/>
    <property type="match status" value="1"/>
</dbReference>
<proteinExistence type="predicted"/>
<evidence type="ECO:0000313" key="2">
    <source>
        <dbReference type="Proteomes" id="UP000672657"/>
    </source>
</evidence>
<dbReference type="EMBL" id="CAJPVI010000081">
    <property type="protein sequence ID" value="CAG2160475.1"/>
    <property type="molecule type" value="Genomic_DNA"/>
</dbReference>
<dbReference type="InterPro" id="IPR023606">
    <property type="entry name" value="CoA-Trfase_III_dom_1_sf"/>
</dbReference>
<name>A0ABM8TV15_9BURK</name>
<dbReference type="PANTHER" id="PTHR48228">
    <property type="entry name" value="SUCCINYL-COA--D-CITRAMALATE COA-TRANSFERASE"/>
    <property type="match status" value="1"/>
</dbReference>
<gene>
    <name evidence="1" type="primary">uctC_26</name>
    <name evidence="1" type="ORF">LMG26411_07517</name>
</gene>
<sequence length="354" mass="37769">MTQQTKAPLDGVTVLDFSELLPGPFLTQNLLELGATVIKVERPPHGDNARRIAPGLFRSVNRGKQTLMADLKDPEQAAEVWKLAATADIVVEGYRPGVMARLAFDYETLAAANPGVIYVSLTGFGQEGPLAKVPGHDINYLAVAGVLALSGTDPARPDHGAGIPLADLCGAMYGLSSTLAALYQRQRTGRGQFLDVSLTDCAMHWMNPRLGHFDEAGLDSLQAQREDILAKPAYGVFRTADDALISIAALEDHFWDRLARLLELDPQLLALGGHHARVALAAQINAAIAARVVTFEADALLSMLIEADIPASPVVTPAALRSAEHGQRRQLLAAEGNGAFFRYPVAMAGVRGGE</sequence>
<dbReference type="Proteomes" id="UP000672657">
    <property type="component" value="Unassembled WGS sequence"/>
</dbReference>
<keyword evidence="2" id="KW-1185">Reference proteome</keyword>
<dbReference type="InterPro" id="IPR044855">
    <property type="entry name" value="CoA-Trfase_III_dom3_sf"/>
</dbReference>
<dbReference type="Pfam" id="PF02515">
    <property type="entry name" value="CoA_transf_3"/>
    <property type="match status" value="1"/>
</dbReference>
<dbReference type="RefSeq" id="WP_211958264.1">
    <property type="nucleotide sequence ID" value="NZ_CAJPVI010000081.1"/>
</dbReference>
<dbReference type="Gene3D" id="3.40.50.10540">
    <property type="entry name" value="Crotonobetainyl-coa:carnitine coa-transferase, domain 1"/>
    <property type="match status" value="1"/>
</dbReference>
<dbReference type="InterPro" id="IPR050509">
    <property type="entry name" value="CoA-transferase_III"/>
</dbReference>
<organism evidence="1 2">
    <name type="scientific">Cupriavidus numazuensis</name>
    <dbReference type="NCBI Taxonomy" id="221992"/>
    <lineage>
        <taxon>Bacteria</taxon>
        <taxon>Pseudomonadati</taxon>
        <taxon>Pseudomonadota</taxon>
        <taxon>Betaproteobacteria</taxon>
        <taxon>Burkholderiales</taxon>
        <taxon>Burkholderiaceae</taxon>
        <taxon>Cupriavidus</taxon>
    </lineage>
</organism>
<dbReference type="InterPro" id="IPR003673">
    <property type="entry name" value="CoA-Trfase_fam_III"/>
</dbReference>
<dbReference type="EC" id="2.8.3.19" evidence="1"/>
<protein>
    <submittedName>
        <fullName evidence="1">Acetyl-CoA:oxalate CoA-transferase</fullName>
        <ecNumber evidence="1">2.8.3.19</ecNumber>
    </submittedName>
</protein>
<dbReference type="PANTHER" id="PTHR48228:SF7">
    <property type="entry name" value="FATTY ACYL-COA TRANSFERASE RV3272-RELATED"/>
    <property type="match status" value="1"/>
</dbReference>
<dbReference type="SUPFAM" id="SSF89796">
    <property type="entry name" value="CoA-transferase family III (CaiB/BaiF)"/>
    <property type="match status" value="1"/>
</dbReference>
<accession>A0ABM8TV15</accession>